<keyword evidence="4" id="KW-1185">Reference proteome</keyword>
<dbReference type="SUPFAM" id="SSF56349">
    <property type="entry name" value="DNA breaking-rejoining enzymes"/>
    <property type="match status" value="1"/>
</dbReference>
<dbReference type="InterPro" id="IPR002104">
    <property type="entry name" value="Integrase_catalytic"/>
</dbReference>
<dbReference type="EMBL" id="VTOY01000001">
    <property type="protein sequence ID" value="TYZ24706.1"/>
    <property type="molecule type" value="Genomic_DNA"/>
</dbReference>
<dbReference type="GO" id="GO:0015074">
    <property type="term" value="P:DNA integration"/>
    <property type="evidence" value="ECO:0007669"/>
    <property type="project" value="InterPro"/>
</dbReference>
<dbReference type="OrthoDB" id="9769726at2"/>
<dbReference type="InterPro" id="IPR013762">
    <property type="entry name" value="Integrase-like_cat_sf"/>
</dbReference>
<dbReference type="AlphaFoldDB" id="A0A5D6W9X5"/>
<evidence type="ECO:0000256" key="1">
    <source>
        <dbReference type="ARBA" id="ARBA00023172"/>
    </source>
</evidence>
<keyword evidence="1" id="KW-0233">DNA recombination</keyword>
<feature type="domain" description="Tyr recombinase" evidence="2">
    <location>
        <begin position="1"/>
        <end position="106"/>
    </location>
</feature>
<dbReference type="PROSITE" id="PS51898">
    <property type="entry name" value="TYR_RECOMBINASE"/>
    <property type="match status" value="1"/>
</dbReference>
<reference evidence="3 4" key="1">
    <citation type="submission" date="2019-08" db="EMBL/GenBank/DDBJ databases">
        <title>Selenomonas sp. mPRGC5 and Selenomonas sp. mPRGC8 isolated from ruminal fluid of dairy goat (Capra hircus).</title>
        <authorList>
            <person name="Poothong S."/>
            <person name="Nuengjamnong C."/>
            <person name="Tanasupawat S."/>
        </authorList>
    </citation>
    <scope>NUCLEOTIDE SEQUENCE [LARGE SCALE GENOMIC DNA]</scope>
    <source>
        <strain evidence="4">mPRGC5</strain>
    </source>
</reference>
<dbReference type="Proteomes" id="UP000323646">
    <property type="component" value="Unassembled WGS sequence"/>
</dbReference>
<dbReference type="RefSeq" id="WP_149170335.1">
    <property type="nucleotide sequence ID" value="NZ_VTOY01000001.1"/>
</dbReference>
<evidence type="ECO:0000259" key="2">
    <source>
        <dbReference type="PROSITE" id="PS51898"/>
    </source>
</evidence>
<organism evidence="3 4">
    <name type="scientific">Selenomonas ruminis</name>
    <dbReference type="NCBI Taxonomy" id="2593411"/>
    <lineage>
        <taxon>Bacteria</taxon>
        <taxon>Bacillati</taxon>
        <taxon>Bacillota</taxon>
        <taxon>Negativicutes</taxon>
        <taxon>Selenomonadales</taxon>
        <taxon>Selenomonadaceae</taxon>
        <taxon>Selenomonas</taxon>
    </lineage>
</organism>
<protein>
    <submittedName>
        <fullName evidence="3">Phage integrase family protein</fullName>
    </submittedName>
</protein>
<dbReference type="GO" id="GO:0006310">
    <property type="term" value="P:DNA recombination"/>
    <property type="evidence" value="ECO:0007669"/>
    <property type="project" value="UniProtKB-KW"/>
</dbReference>
<comment type="caution">
    <text evidence="3">The sequence shown here is derived from an EMBL/GenBank/DDBJ whole genome shotgun (WGS) entry which is preliminary data.</text>
</comment>
<name>A0A5D6W9X5_9FIRM</name>
<evidence type="ECO:0000313" key="4">
    <source>
        <dbReference type="Proteomes" id="UP000323646"/>
    </source>
</evidence>
<evidence type="ECO:0000313" key="3">
    <source>
        <dbReference type="EMBL" id="TYZ24706.1"/>
    </source>
</evidence>
<dbReference type="Pfam" id="PF00589">
    <property type="entry name" value="Phage_integrase"/>
    <property type="match status" value="1"/>
</dbReference>
<accession>A0A5D6W9X5</accession>
<sequence>MQHYRKVQLQQRLLSPTWLDNGFIFTKIDGSPVTPNRVSSFFMWLRKKLGIKTTFHMLRHDMASRMKNSSYFDLKDIQNQLGHASIKITMDFYTHIDEETQQSKVSQWLEEDISGLINPEQNPKANQS</sequence>
<dbReference type="CDD" id="cd00397">
    <property type="entry name" value="DNA_BRE_C"/>
    <property type="match status" value="1"/>
</dbReference>
<dbReference type="Gene3D" id="1.10.443.10">
    <property type="entry name" value="Intergrase catalytic core"/>
    <property type="match status" value="1"/>
</dbReference>
<dbReference type="InterPro" id="IPR011010">
    <property type="entry name" value="DNA_brk_join_enz"/>
</dbReference>
<dbReference type="GO" id="GO:0003677">
    <property type="term" value="F:DNA binding"/>
    <property type="evidence" value="ECO:0007669"/>
    <property type="project" value="InterPro"/>
</dbReference>
<gene>
    <name evidence="3" type="ORF">FZ040_01295</name>
</gene>
<proteinExistence type="predicted"/>